<protein>
    <submittedName>
        <fullName evidence="4">Nucleoside hydrolase</fullName>
    </submittedName>
</protein>
<evidence type="ECO:0000313" key="5">
    <source>
        <dbReference type="Proteomes" id="UP000680045"/>
    </source>
</evidence>
<dbReference type="EMBL" id="JAGTPW010000049">
    <property type="protein sequence ID" value="MBR8645735.1"/>
    <property type="molecule type" value="Genomic_DNA"/>
</dbReference>
<dbReference type="InterPro" id="IPR001910">
    <property type="entry name" value="Inosine/uridine_hydrolase_dom"/>
</dbReference>
<evidence type="ECO:0000256" key="2">
    <source>
        <dbReference type="ARBA" id="ARBA00023295"/>
    </source>
</evidence>
<proteinExistence type="predicted"/>
<dbReference type="PANTHER" id="PTHR12304">
    <property type="entry name" value="INOSINE-URIDINE PREFERRING NUCLEOSIDE HYDROLASE"/>
    <property type="match status" value="1"/>
</dbReference>
<keyword evidence="2" id="KW-0326">Glycosidase</keyword>
<dbReference type="GO" id="GO:0005829">
    <property type="term" value="C:cytosol"/>
    <property type="evidence" value="ECO:0007669"/>
    <property type="project" value="TreeGrafter"/>
</dbReference>
<dbReference type="SUPFAM" id="SSF53590">
    <property type="entry name" value="Nucleoside hydrolase"/>
    <property type="match status" value="1"/>
</dbReference>
<dbReference type="AlphaFoldDB" id="A0A941J7J8"/>
<dbReference type="Gene3D" id="3.90.245.10">
    <property type="entry name" value="Ribonucleoside hydrolase-like"/>
    <property type="match status" value="1"/>
</dbReference>
<dbReference type="InterPro" id="IPR023186">
    <property type="entry name" value="IUNH"/>
</dbReference>
<gene>
    <name evidence="4" type="ORF">KEH51_22215</name>
</gene>
<comment type="caution">
    <text evidence="4">The sequence shown here is derived from an EMBL/GenBank/DDBJ whole genome shotgun (WGS) entry which is preliminary data.</text>
</comment>
<organism evidence="4 5">
    <name type="scientific">Peribacillus frigoritolerans</name>
    <dbReference type="NCBI Taxonomy" id="450367"/>
    <lineage>
        <taxon>Bacteria</taxon>
        <taxon>Bacillati</taxon>
        <taxon>Bacillota</taxon>
        <taxon>Bacilli</taxon>
        <taxon>Bacillales</taxon>
        <taxon>Bacillaceae</taxon>
        <taxon>Peribacillus</taxon>
    </lineage>
</organism>
<feature type="domain" description="Inosine/uridine-preferring nucleoside hydrolase" evidence="3">
    <location>
        <begin position="2"/>
        <end position="87"/>
    </location>
</feature>
<sequence>MPETKHAVDSILEIIENNPGEIEIVTIGPVTNIALAILKAPETMKKVKRIYSMGTAGFGPGNTTPVAEFNVYVDAEAYSIMMKSEFLLVLLALIFA</sequence>
<dbReference type="GO" id="GO:0006152">
    <property type="term" value="P:purine nucleoside catabolic process"/>
    <property type="evidence" value="ECO:0007669"/>
    <property type="project" value="TreeGrafter"/>
</dbReference>
<evidence type="ECO:0000313" key="4">
    <source>
        <dbReference type="EMBL" id="MBR8645735.1"/>
    </source>
</evidence>
<name>A0A941J7J8_9BACI</name>
<accession>A0A941J7J8</accession>
<keyword evidence="1 4" id="KW-0378">Hydrolase</keyword>
<dbReference type="PANTHER" id="PTHR12304:SF4">
    <property type="entry name" value="URIDINE NUCLEOSIDASE"/>
    <property type="match status" value="1"/>
</dbReference>
<dbReference type="Pfam" id="PF01156">
    <property type="entry name" value="IU_nuc_hydro"/>
    <property type="match status" value="1"/>
</dbReference>
<reference evidence="4" key="1">
    <citation type="submission" date="2021-04" db="EMBL/GenBank/DDBJ databases">
        <title>Whole genome sequencing of Enterococci isolates from hospitalized patients.</title>
        <authorList>
            <person name="Ogoti B.M."/>
            <person name="Onyambu F.G."/>
        </authorList>
    </citation>
    <scope>NUCLEOTIDE SEQUENCE</scope>
    <source>
        <strain evidence="4">242</strain>
    </source>
</reference>
<evidence type="ECO:0000259" key="3">
    <source>
        <dbReference type="Pfam" id="PF01156"/>
    </source>
</evidence>
<dbReference type="InterPro" id="IPR036452">
    <property type="entry name" value="Ribo_hydro-like"/>
</dbReference>
<evidence type="ECO:0000256" key="1">
    <source>
        <dbReference type="ARBA" id="ARBA00022801"/>
    </source>
</evidence>
<dbReference type="Proteomes" id="UP000680045">
    <property type="component" value="Unassembled WGS sequence"/>
</dbReference>
<dbReference type="GO" id="GO:0008477">
    <property type="term" value="F:purine nucleosidase activity"/>
    <property type="evidence" value="ECO:0007669"/>
    <property type="project" value="TreeGrafter"/>
</dbReference>